<accession>A0A2N9AH39</accession>
<evidence type="ECO:0000259" key="1">
    <source>
        <dbReference type="Pfam" id="PF13477"/>
    </source>
</evidence>
<keyword evidence="2" id="KW-0808">Transferase</keyword>
<gene>
    <name evidence="2" type="ORF">TK0001_0074</name>
</gene>
<dbReference type="InterPro" id="IPR028098">
    <property type="entry name" value="Glyco_trans_4-like_N"/>
</dbReference>
<evidence type="ECO:0000313" key="3">
    <source>
        <dbReference type="Proteomes" id="UP000233769"/>
    </source>
</evidence>
<evidence type="ECO:0000313" key="2">
    <source>
        <dbReference type="EMBL" id="SOR26676.1"/>
    </source>
</evidence>
<dbReference type="Proteomes" id="UP000233769">
    <property type="component" value="Chromosome tk0001"/>
</dbReference>
<dbReference type="Pfam" id="PF13692">
    <property type="entry name" value="Glyco_trans_1_4"/>
    <property type="match status" value="1"/>
</dbReference>
<dbReference type="PANTHER" id="PTHR12526">
    <property type="entry name" value="GLYCOSYLTRANSFERASE"/>
    <property type="match status" value="1"/>
</dbReference>
<dbReference type="EMBL" id="LT962688">
    <property type="protein sequence ID" value="SOR26676.1"/>
    <property type="molecule type" value="Genomic_DNA"/>
</dbReference>
<feature type="domain" description="Glycosyltransferase subfamily 4-like N-terminal" evidence="1">
    <location>
        <begin position="103"/>
        <end position="180"/>
    </location>
</feature>
<protein>
    <submittedName>
        <fullName evidence="2">Glycosyl transferase group 1</fullName>
    </submittedName>
</protein>
<organism evidence="2 3">
    <name type="scientific">Methylorubrum extorquens</name>
    <name type="common">Methylobacterium dichloromethanicum</name>
    <name type="synonym">Methylobacterium extorquens</name>
    <dbReference type="NCBI Taxonomy" id="408"/>
    <lineage>
        <taxon>Bacteria</taxon>
        <taxon>Pseudomonadati</taxon>
        <taxon>Pseudomonadota</taxon>
        <taxon>Alphaproteobacteria</taxon>
        <taxon>Hyphomicrobiales</taxon>
        <taxon>Methylobacteriaceae</taxon>
        <taxon>Methylorubrum</taxon>
    </lineage>
</organism>
<sequence>MTSKRKSGPVVAVVAMVNSIHVARWLAMVRDDDTRFIVIPVMDAPPVGELAPFRFVRGEDDIHTLQPGEVGIFDHSSISWAEAGAVEIGAGFQREEHPAFASSVQLFTAHHVTSAIRALDPDLVHSMEVQVAGYLTLEAKRRIGGTFPPWLLSNWGSDIQLFIKLPRHRTIIHRLFNHIDGYWAECGRDVALARSLGYNGAAFDPLPASGGMQIDAEEGALPPSRRQAILVKGYHGWSGRGLQILSAIYLAAPRLRTRPIQVLFTGSQGSRAISEIRTSTGLDIDAAPHLERHSDAMRRLADARIVIGAGISDGIGTTLLEAMSVGTFPIVGNTSCASEWVRNGRDAFIVDPHDTAAMAQALIRAAEDDELVDAAALRNREEVERRWDPALNREPVLRAYAAMIEANRASRSS</sequence>
<dbReference type="Gene3D" id="3.40.50.2000">
    <property type="entry name" value="Glycogen Phosphorylase B"/>
    <property type="match status" value="2"/>
</dbReference>
<dbReference type="Pfam" id="PF13477">
    <property type="entry name" value="Glyco_trans_4_2"/>
    <property type="match status" value="1"/>
</dbReference>
<dbReference type="SUPFAM" id="SSF53756">
    <property type="entry name" value="UDP-Glycosyltransferase/glycogen phosphorylase"/>
    <property type="match status" value="1"/>
</dbReference>
<name>A0A2N9AH39_METEX</name>
<proteinExistence type="predicted"/>
<dbReference type="AlphaFoldDB" id="A0A2N9AH39"/>
<dbReference type="GO" id="GO:0016757">
    <property type="term" value="F:glycosyltransferase activity"/>
    <property type="evidence" value="ECO:0007669"/>
    <property type="project" value="UniProtKB-ARBA"/>
</dbReference>
<reference evidence="3" key="1">
    <citation type="submission" date="2017-10" db="EMBL/GenBank/DDBJ databases">
        <authorList>
            <person name="Regsiter A."/>
            <person name="William W."/>
        </authorList>
    </citation>
    <scope>NUCLEOTIDE SEQUENCE [LARGE SCALE GENOMIC DNA]</scope>
</reference>